<evidence type="ECO:0000313" key="2">
    <source>
        <dbReference type="EMBL" id="TNC26194.1"/>
    </source>
</evidence>
<keyword evidence="3" id="KW-1185">Reference proteome</keyword>
<dbReference type="InterPro" id="IPR016181">
    <property type="entry name" value="Acyl_CoA_acyltransferase"/>
</dbReference>
<sequence length="138" mass="15434">MPCLPAQTYTPGEVTGWISEVVLRTCRTTVAVRRREVVGYAALDGDVLEHLYVRADVLRQGIGTLLLDEIKTLSSERVSLRVFAQNTEARAFYERHGFAVVRASDGSDNMERLPDLTLHWIPVRENRSGKPLLPENGA</sequence>
<gene>
    <name evidence="2" type="ORF">FG385_12670</name>
</gene>
<dbReference type="PROSITE" id="PS51186">
    <property type="entry name" value="GNAT"/>
    <property type="match status" value="1"/>
</dbReference>
<dbReference type="InterPro" id="IPR000182">
    <property type="entry name" value="GNAT_dom"/>
</dbReference>
<organism evidence="2 3">
    <name type="scientific">Amycolatopsis alkalitolerans</name>
    <dbReference type="NCBI Taxonomy" id="2547244"/>
    <lineage>
        <taxon>Bacteria</taxon>
        <taxon>Bacillati</taxon>
        <taxon>Actinomycetota</taxon>
        <taxon>Actinomycetes</taxon>
        <taxon>Pseudonocardiales</taxon>
        <taxon>Pseudonocardiaceae</taxon>
        <taxon>Amycolatopsis</taxon>
    </lineage>
</organism>
<dbReference type="SUPFAM" id="SSF55729">
    <property type="entry name" value="Acyl-CoA N-acyltransferases (Nat)"/>
    <property type="match status" value="1"/>
</dbReference>
<dbReference type="CDD" id="cd04301">
    <property type="entry name" value="NAT_SF"/>
    <property type="match status" value="1"/>
</dbReference>
<dbReference type="EMBL" id="VDFW01000009">
    <property type="protein sequence ID" value="TNC26194.1"/>
    <property type="molecule type" value="Genomic_DNA"/>
</dbReference>
<evidence type="ECO:0000259" key="1">
    <source>
        <dbReference type="PROSITE" id="PS51186"/>
    </source>
</evidence>
<dbReference type="OrthoDB" id="9805924at2"/>
<name>A0A5C4M2E3_9PSEU</name>
<comment type="caution">
    <text evidence="2">The sequence shown here is derived from an EMBL/GenBank/DDBJ whole genome shotgun (WGS) entry which is preliminary data.</text>
</comment>
<evidence type="ECO:0000313" key="3">
    <source>
        <dbReference type="Proteomes" id="UP000305546"/>
    </source>
</evidence>
<protein>
    <submittedName>
        <fullName evidence="2">GNAT family N-acetyltransferase</fullName>
    </submittedName>
</protein>
<feature type="domain" description="N-acetyltransferase" evidence="1">
    <location>
        <begin position="1"/>
        <end position="128"/>
    </location>
</feature>
<dbReference type="Proteomes" id="UP000305546">
    <property type="component" value="Unassembled WGS sequence"/>
</dbReference>
<dbReference type="GO" id="GO:0016747">
    <property type="term" value="F:acyltransferase activity, transferring groups other than amino-acyl groups"/>
    <property type="evidence" value="ECO:0007669"/>
    <property type="project" value="InterPro"/>
</dbReference>
<dbReference type="Pfam" id="PF13508">
    <property type="entry name" value="Acetyltransf_7"/>
    <property type="match status" value="1"/>
</dbReference>
<dbReference type="Gene3D" id="3.40.630.30">
    <property type="match status" value="1"/>
</dbReference>
<dbReference type="AlphaFoldDB" id="A0A5C4M2E3"/>
<proteinExistence type="predicted"/>
<reference evidence="2 3" key="1">
    <citation type="submission" date="2019-06" db="EMBL/GenBank/DDBJ databases">
        <title>Amycolatopsis alkalitolerans sp. nov., isolated from Gastrodia elata Blume.</title>
        <authorList>
            <person name="Narsing Rao M.P."/>
            <person name="Li W.J."/>
        </authorList>
    </citation>
    <scope>NUCLEOTIDE SEQUENCE [LARGE SCALE GENOMIC DNA]</scope>
    <source>
        <strain evidence="2 3">SYSUP0005</strain>
    </source>
</reference>
<keyword evidence="2" id="KW-0808">Transferase</keyword>
<accession>A0A5C4M2E3</accession>